<proteinExistence type="predicted"/>
<evidence type="ECO:0000313" key="1">
    <source>
        <dbReference type="EMBL" id="VFQ93370.1"/>
    </source>
</evidence>
<gene>
    <name evidence="1" type="ORF">CCAM_LOCUS35146</name>
</gene>
<dbReference type="Proteomes" id="UP000595140">
    <property type="component" value="Unassembled WGS sequence"/>
</dbReference>
<dbReference type="AlphaFoldDB" id="A0A484MX34"/>
<sequence length="269" mass="29117">MLVVGMPAFRTGMVGSFVLAEPTLGRWKGQALGANAVGFRSALSGWDGWLRFCVVLHGTIRRDCHGHQAFAGLILAVAAKTCRESLFNMVGSAFVCNGFLCSVPFRWHPYVLTAEFCRVPSRLGTKGMVWQRQDGLGLALASVDQGRVLAGIARLAPREGWLRLLLILSRTMGRESLAGLARLAGTKWLTCGSVENEVGSSWLTAGSVMGARRGVRLGPEWLWVEATGWLRMHGQGGVAVTRRAVPFEIQKGGWLLNLNQGRFGIGVPS</sequence>
<evidence type="ECO:0000313" key="2">
    <source>
        <dbReference type="Proteomes" id="UP000595140"/>
    </source>
</evidence>
<dbReference type="EMBL" id="OOIL02004895">
    <property type="protein sequence ID" value="VFQ93370.1"/>
    <property type="molecule type" value="Genomic_DNA"/>
</dbReference>
<name>A0A484MX34_9ASTE</name>
<protein>
    <submittedName>
        <fullName evidence="1">Uncharacterized protein</fullName>
    </submittedName>
</protein>
<reference evidence="1 2" key="1">
    <citation type="submission" date="2018-04" db="EMBL/GenBank/DDBJ databases">
        <authorList>
            <person name="Vogel A."/>
        </authorList>
    </citation>
    <scope>NUCLEOTIDE SEQUENCE [LARGE SCALE GENOMIC DNA]</scope>
</reference>
<keyword evidence="2" id="KW-1185">Reference proteome</keyword>
<accession>A0A484MX34</accession>
<organism evidence="1 2">
    <name type="scientific">Cuscuta campestris</name>
    <dbReference type="NCBI Taxonomy" id="132261"/>
    <lineage>
        <taxon>Eukaryota</taxon>
        <taxon>Viridiplantae</taxon>
        <taxon>Streptophyta</taxon>
        <taxon>Embryophyta</taxon>
        <taxon>Tracheophyta</taxon>
        <taxon>Spermatophyta</taxon>
        <taxon>Magnoliopsida</taxon>
        <taxon>eudicotyledons</taxon>
        <taxon>Gunneridae</taxon>
        <taxon>Pentapetalae</taxon>
        <taxon>asterids</taxon>
        <taxon>lamiids</taxon>
        <taxon>Solanales</taxon>
        <taxon>Convolvulaceae</taxon>
        <taxon>Cuscuteae</taxon>
        <taxon>Cuscuta</taxon>
        <taxon>Cuscuta subgen. Grammica</taxon>
        <taxon>Cuscuta sect. Cleistogrammica</taxon>
    </lineage>
</organism>